<dbReference type="Proteomes" id="UP000070544">
    <property type="component" value="Unassembled WGS sequence"/>
</dbReference>
<dbReference type="OMA" id="HEGEWCH"/>
<keyword evidence="3" id="KW-1185">Reference proteome</keyword>
<name>A0A139AYF4_GONPJ</name>
<dbReference type="InterPro" id="IPR023606">
    <property type="entry name" value="CoA-Trfase_III_dom_1_sf"/>
</dbReference>
<evidence type="ECO:0000256" key="1">
    <source>
        <dbReference type="ARBA" id="ARBA00008383"/>
    </source>
</evidence>
<gene>
    <name evidence="2" type="ORF">M427DRAFT_278540</name>
</gene>
<dbReference type="STRING" id="1344416.A0A139AYF4"/>
<dbReference type="InterPro" id="IPR052985">
    <property type="entry name" value="CoA-trans_III_biosynth/detox"/>
</dbReference>
<evidence type="ECO:0000313" key="2">
    <source>
        <dbReference type="EMBL" id="KXS21778.1"/>
    </source>
</evidence>
<protein>
    <submittedName>
        <fullName evidence="2">CoA-transferase family III</fullName>
    </submittedName>
</protein>
<dbReference type="SUPFAM" id="SSF89796">
    <property type="entry name" value="CoA-transferase family III (CaiB/BaiF)"/>
    <property type="match status" value="2"/>
</dbReference>
<reference evidence="2 3" key="1">
    <citation type="journal article" date="2015" name="Genome Biol. Evol.">
        <title>Phylogenomic analyses indicate that early fungi evolved digesting cell walls of algal ancestors of land plants.</title>
        <authorList>
            <person name="Chang Y."/>
            <person name="Wang S."/>
            <person name="Sekimoto S."/>
            <person name="Aerts A.L."/>
            <person name="Choi C."/>
            <person name="Clum A."/>
            <person name="LaButti K.M."/>
            <person name="Lindquist E.A."/>
            <person name="Yee Ngan C."/>
            <person name="Ohm R.A."/>
            <person name="Salamov A.A."/>
            <person name="Grigoriev I.V."/>
            <person name="Spatafora J.W."/>
            <person name="Berbee M.L."/>
        </authorList>
    </citation>
    <scope>NUCLEOTIDE SEQUENCE [LARGE SCALE GENOMIC DNA]</scope>
    <source>
        <strain evidence="2 3">JEL478</strain>
    </source>
</reference>
<dbReference type="Gene3D" id="3.40.50.10540">
    <property type="entry name" value="Crotonobetainyl-coa:carnitine coa-transferase, domain 1"/>
    <property type="match status" value="1"/>
</dbReference>
<organism evidence="2 3">
    <name type="scientific">Gonapodya prolifera (strain JEL478)</name>
    <name type="common">Monoblepharis prolifera</name>
    <dbReference type="NCBI Taxonomy" id="1344416"/>
    <lineage>
        <taxon>Eukaryota</taxon>
        <taxon>Fungi</taxon>
        <taxon>Fungi incertae sedis</taxon>
        <taxon>Chytridiomycota</taxon>
        <taxon>Chytridiomycota incertae sedis</taxon>
        <taxon>Monoblepharidomycetes</taxon>
        <taxon>Monoblepharidales</taxon>
        <taxon>Gonapodyaceae</taxon>
        <taxon>Gonapodya</taxon>
    </lineage>
</organism>
<comment type="similarity">
    <text evidence="1">Belongs to the CoA-transferase III family.</text>
</comment>
<dbReference type="GO" id="GO:0016740">
    <property type="term" value="F:transferase activity"/>
    <property type="evidence" value="ECO:0007669"/>
    <property type="project" value="UniProtKB-KW"/>
</dbReference>
<dbReference type="PANTHER" id="PTHR48229">
    <property type="entry name" value="CAIB/BAIF FAMILY ENZYME (AFU_ORTHOLOGUE AFUA_1G05360)-RELATED"/>
    <property type="match status" value="1"/>
</dbReference>
<dbReference type="InterPro" id="IPR003673">
    <property type="entry name" value="CoA-Trfase_fam_III"/>
</dbReference>
<dbReference type="PANTHER" id="PTHR48229:SF1">
    <property type="entry name" value="ALPHA METHYLACYL-COA RACEMASE-RELATED"/>
    <property type="match status" value="1"/>
</dbReference>
<dbReference type="OrthoDB" id="2308815at2759"/>
<accession>A0A139AYF4</accession>
<dbReference type="Pfam" id="PF02515">
    <property type="entry name" value="CoA_transf_3"/>
    <property type="match status" value="1"/>
</dbReference>
<sequence length="578" mass="65101">MSVDIYKDGRRAAALLLNQLGYANDVEAQRFLDGVKLVGNRSEAYIPSCFKLQEEAVGIQLAVATVLQKLSVLKYGRPQTVSLDSDHAILTMMAPYLVNVDGVEFIKFNTDWEEGPEAPKAQRFRFLYNNIYPTADNRWIYLNAKFDNTRVLLSHLGFGDQEIELLHRLTREDPERFIQMIQHKTKQQVAADLEQRMNKHHHVAVASMDRAKFDASEHGRIINTYPFIEVDPILHPIRPSDPFAWKRTPLPQGSRGTNPPQILDGIKVVEIARILAGPKAGTFLASMGARVVKVQSPNLEDMPPYGIDTQIGKRSIFLDLKNKQERETLKDMILDADVVIQNYAYGALDRLGFGPQHCAEIVKNRDRGLIYVQSNCFGFHGPLAPNPGFDALGQMVTGIHSAMENFAPYDPAPPLGDSMPTPIPFPVCDLSTAQFCALGVLVALHRRALYGGSYVVQSSLTQAALYVQAVGQYPDDVARNTFSAYPPRRAYYLEHPVYAMDLCSRQMPKIRPQTFRDEFFFKDTKSPYGVVRILKQPLQLDLTPLRYRWSTRPFGFDKDVKGFIEPPADESDSPNARL</sequence>
<dbReference type="EMBL" id="KQ965732">
    <property type="protein sequence ID" value="KXS21778.1"/>
    <property type="molecule type" value="Genomic_DNA"/>
</dbReference>
<keyword evidence="2" id="KW-0808">Transferase</keyword>
<dbReference type="AlphaFoldDB" id="A0A139AYF4"/>
<proteinExistence type="inferred from homology"/>
<evidence type="ECO:0000313" key="3">
    <source>
        <dbReference type="Proteomes" id="UP000070544"/>
    </source>
</evidence>